<dbReference type="FunFam" id="3.10.50.40:FF:000006">
    <property type="entry name" value="Peptidyl-prolyl cis-trans isomerase"/>
    <property type="match status" value="1"/>
</dbReference>
<dbReference type="PANTHER" id="PTHR43811">
    <property type="entry name" value="FKBP-TYPE PEPTIDYL-PROLYL CIS-TRANS ISOMERASE FKPA"/>
    <property type="match status" value="1"/>
</dbReference>
<proteinExistence type="predicted"/>
<name>A0A381ZK02_9ZZZZ</name>
<organism evidence="6">
    <name type="scientific">marine metagenome</name>
    <dbReference type="NCBI Taxonomy" id="408172"/>
    <lineage>
        <taxon>unclassified sequences</taxon>
        <taxon>metagenomes</taxon>
        <taxon>ecological metagenomes</taxon>
    </lineage>
</organism>
<dbReference type="GO" id="GO:0003755">
    <property type="term" value="F:peptidyl-prolyl cis-trans isomerase activity"/>
    <property type="evidence" value="ECO:0007669"/>
    <property type="project" value="UniProtKB-KW"/>
</dbReference>
<evidence type="ECO:0000256" key="1">
    <source>
        <dbReference type="ARBA" id="ARBA00000971"/>
    </source>
</evidence>
<evidence type="ECO:0000313" key="6">
    <source>
        <dbReference type="EMBL" id="SVA89172.1"/>
    </source>
</evidence>
<keyword evidence="4" id="KW-0413">Isomerase</keyword>
<dbReference type="InterPro" id="IPR001179">
    <property type="entry name" value="PPIase_FKBP_dom"/>
</dbReference>
<dbReference type="PANTHER" id="PTHR43811:SF19">
    <property type="entry name" value="39 KDA FK506-BINDING NUCLEAR PROTEIN"/>
    <property type="match status" value="1"/>
</dbReference>
<dbReference type="EMBL" id="UINC01021502">
    <property type="protein sequence ID" value="SVA89172.1"/>
    <property type="molecule type" value="Genomic_DNA"/>
</dbReference>
<gene>
    <name evidence="6" type="ORF">METZ01_LOCUS142026</name>
</gene>
<dbReference type="AlphaFoldDB" id="A0A381ZK02"/>
<accession>A0A381ZK02</accession>
<evidence type="ECO:0000256" key="2">
    <source>
        <dbReference type="ARBA" id="ARBA00013194"/>
    </source>
</evidence>
<feature type="domain" description="PPIase FKBP-type" evidence="5">
    <location>
        <begin position="63"/>
        <end position="156"/>
    </location>
</feature>
<dbReference type="EC" id="5.2.1.8" evidence="2"/>
<dbReference type="PROSITE" id="PS50059">
    <property type="entry name" value="FKBP_PPIASE"/>
    <property type="match status" value="1"/>
</dbReference>
<dbReference type="InterPro" id="IPR046357">
    <property type="entry name" value="PPIase_dom_sf"/>
</dbReference>
<evidence type="ECO:0000259" key="5">
    <source>
        <dbReference type="PROSITE" id="PS50059"/>
    </source>
</evidence>
<dbReference type="SUPFAM" id="SSF54534">
    <property type="entry name" value="FKBP-like"/>
    <property type="match status" value="1"/>
</dbReference>
<comment type="catalytic activity">
    <reaction evidence="1">
        <text>[protein]-peptidylproline (omega=180) = [protein]-peptidylproline (omega=0)</text>
        <dbReference type="Rhea" id="RHEA:16237"/>
        <dbReference type="Rhea" id="RHEA-COMP:10747"/>
        <dbReference type="Rhea" id="RHEA-COMP:10748"/>
        <dbReference type="ChEBI" id="CHEBI:83833"/>
        <dbReference type="ChEBI" id="CHEBI:83834"/>
        <dbReference type="EC" id="5.2.1.8"/>
    </reaction>
</comment>
<protein>
    <recommendedName>
        <fullName evidence="2">peptidylprolyl isomerase</fullName>
        <ecNumber evidence="2">5.2.1.8</ecNumber>
    </recommendedName>
</protein>
<dbReference type="Gene3D" id="3.10.50.40">
    <property type="match status" value="1"/>
</dbReference>
<keyword evidence="3" id="KW-0697">Rotamase</keyword>
<evidence type="ECO:0000256" key="3">
    <source>
        <dbReference type="ARBA" id="ARBA00023110"/>
    </source>
</evidence>
<sequence>MMNVGPTRLLAVVLLCSACGYTDCGSSESGSSPTAPTSTSTTVNVSFSATDLVVGTGTQAANGDPVTVHYTGWLYSSSAVENKGQQFDTSSGGAGFSFTLGTGYVIAGWDQGVVGMRVGGKRRLVIPPALGYGANGAGSIPGNATLVFDVELIGLAGS</sequence>
<reference evidence="6" key="1">
    <citation type="submission" date="2018-05" db="EMBL/GenBank/DDBJ databases">
        <authorList>
            <person name="Lanie J.A."/>
            <person name="Ng W.-L."/>
            <person name="Kazmierczak K.M."/>
            <person name="Andrzejewski T.M."/>
            <person name="Davidsen T.M."/>
            <person name="Wayne K.J."/>
            <person name="Tettelin H."/>
            <person name="Glass J.I."/>
            <person name="Rusch D."/>
            <person name="Podicherti R."/>
            <person name="Tsui H.-C.T."/>
            <person name="Winkler M.E."/>
        </authorList>
    </citation>
    <scope>NUCLEOTIDE SEQUENCE</scope>
</reference>
<evidence type="ECO:0000256" key="4">
    <source>
        <dbReference type="ARBA" id="ARBA00023235"/>
    </source>
</evidence>
<dbReference type="Pfam" id="PF00254">
    <property type="entry name" value="FKBP_C"/>
    <property type="match status" value="1"/>
</dbReference>